<dbReference type="Proteomes" id="UP000094527">
    <property type="component" value="Unassembled WGS sequence"/>
</dbReference>
<evidence type="ECO:0000313" key="5">
    <source>
        <dbReference type="EMBL" id="ODM99376.1"/>
    </source>
</evidence>
<comment type="caution">
    <text evidence="5">The sequence shown here is derived from an EMBL/GenBank/DDBJ whole genome shotgun (WGS) entry which is preliminary data.</text>
</comment>
<evidence type="ECO:0000256" key="2">
    <source>
        <dbReference type="SAM" id="MobiDB-lite"/>
    </source>
</evidence>
<dbReference type="AlphaFoldDB" id="A0A1D2N259"/>
<dbReference type="PANTHER" id="PTHR45964:SF9">
    <property type="entry name" value="SULFOTRANSFERASE"/>
    <property type="match status" value="1"/>
</dbReference>
<protein>
    <submittedName>
        <fullName evidence="5">WSC domain-containing protein 1</fullName>
    </submittedName>
</protein>
<dbReference type="STRING" id="48709.A0A1D2N259"/>
<organism evidence="5 6">
    <name type="scientific">Orchesella cincta</name>
    <name type="common">Springtail</name>
    <name type="synonym">Podura cincta</name>
    <dbReference type="NCBI Taxonomy" id="48709"/>
    <lineage>
        <taxon>Eukaryota</taxon>
        <taxon>Metazoa</taxon>
        <taxon>Ecdysozoa</taxon>
        <taxon>Arthropoda</taxon>
        <taxon>Hexapoda</taxon>
        <taxon>Collembola</taxon>
        <taxon>Entomobryomorpha</taxon>
        <taxon>Entomobryoidea</taxon>
        <taxon>Orchesellidae</taxon>
        <taxon>Orchesellinae</taxon>
        <taxon>Orchesella</taxon>
    </lineage>
</organism>
<evidence type="ECO:0000259" key="4">
    <source>
        <dbReference type="Pfam" id="PF00685"/>
    </source>
</evidence>
<keyword evidence="3" id="KW-0472">Membrane</keyword>
<dbReference type="Gene3D" id="3.40.50.300">
    <property type="entry name" value="P-loop containing nucleotide triphosphate hydrolases"/>
    <property type="match status" value="1"/>
</dbReference>
<feature type="compositionally biased region" description="Basic and acidic residues" evidence="2">
    <location>
        <begin position="123"/>
        <end position="141"/>
    </location>
</feature>
<name>A0A1D2N259_ORCCI</name>
<dbReference type="InterPro" id="IPR027417">
    <property type="entry name" value="P-loop_NTPase"/>
</dbReference>
<dbReference type="InterPro" id="IPR000863">
    <property type="entry name" value="Sulfotransferase_dom"/>
</dbReference>
<dbReference type="Pfam" id="PF00685">
    <property type="entry name" value="Sulfotransfer_1"/>
    <property type="match status" value="1"/>
</dbReference>
<dbReference type="OMA" id="IMSWVEN"/>
<feature type="domain" description="Sulfotransferase" evidence="4">
    <location>
        <begin position="293"/>
        <end position="394"/>
    </location>
</feature>
<reference evidence="5 6" key="1">
    <citation type="journal article" date="2016" name="Genome Biol. Evol.">
        <title>Gene Family Evolution Reflects Adaptation to Soil Environmental Stressors in the Genome of the Collembolan Orchesella cincta.</title>
        <authorList>
            <person name="Faddeeva-Vakhrusheva A."/>
            <person name="Derks M.F."/>
            <person name="Anvar S.Y."/>
            <person name="Agamennone V."/>
            <person name="Suring W."/>
            <person name="Smit S."/>
            <person name="van Straalen N.M."/>
            <person name="Roelofs D."/>
        </authorList>
    </citation>
    <scope>NUCLEOTIDE SEQUENCE [LARGE SCALE GENOMIC DNA]</scope>
    <source>
        <tissue evidence="5">Mixed pool</tissue>
    </source>
</reference>
<evidence type="ECO:0000313" key="6">
    <source>
        <dbReference type="Proteomes" id="UP000094527"/>
    </source>
</evidence>
<keyword evidence="3" id="KW-1133">Transmembrane helix</keyword>
<feature type="compositionally biased region" description="Polar residues" evidence="2">
    <location>
        <begin position="474"/>
        <end position="484"/>
    </location>
</feature>
<feature type="compositionally biased region" description="Polar residues" evidence="2">
    <location>
        <begin position="64"/>
        <end position="74"/>
    </location>
</feature>
<evidence type="ECO:0000256" key="3">
    <source>
        <dbReference type="SAM" id="Phobius"/>
    </source>
</evidence>
<evidence type="ECO:0000256" key="1">
    <source>
        <dbReference type="ARBA" id="ARBA00010236"/>
    </source>
</evidence>
<accession>A0A1D2N259</accession>
<feature type="compositionally biased region" description="Basic and acidic residues" evidence="2">
    <location>
        <begin position="75"/>
        <end position="92"/>
    </location>
</feature>
<dbReference type="OrthoDB" id="5985073at2759"/>
<keyword evidence="3" id="KW-0812">Transmembrane</keyword>
<dbReference type="SUPFAM" id="SSF52540">
    <property type="entry name" value="P-loop containing nucleoside triphosphate hydrolases"/>
    <property type="match status" value="1"/>
</dbReference>
<sequence>MLPIPAPIIGSSSASVYHRKLFIPLIYLGATASICYLFLFAFIVSNQTFRKPRSGENLIGYNKPQETNGIQYQSDHPHQSDTSSRESLERRNQFYLATKRKRREEREQLTLSPETNSTSPQPHFERKKLSSLRKRDKDKGGKNGTWRSNPTKIWSGHQDLDHLNSILDRIGHNGGKLSKEVYTYPWIRDEQCKTFTVQFARKDNFKPRALVSFPGSGNSWLRYMIECASGYFTGSVYDDKELFTAGLLGEFRPPNDGSTIVQKTHHDTIYNMSSRQRKAYIKLSELMFGYRGLLLIRNPYDALVSYWNFINTRGHKWIARRTEFDDFRWTKFVTEQIPRWTSLIMSWVENSQDFLLIFYEEVQKNPRQELIRILEYLDQPLDQERLDCLMKQENLEGPFHRPHSQQKTSATPLAVDLIPVTTSQQDKNIHQEESYRHHQDPNEAQTILLLNSKKSQHQQHHPKVDEEQKEDKFLSSSPFLRISTQQQEQHQNQYTSNMTSSTSSNDNHQHHHHQQYHHHDNNHLNGSILRLDLIIQDNIDKINRFFQQKGIPAQLNYSPRPNIKPYFLHTVQ</sequence>
<feature type="compositionally biased region" description="Polar residues" evidence="2">
    <location>
        <begin position="109"/>
        <end position="121"/>
    </location>
</feature>
<proteinExistence type="inferred from homology"/>
<gene>
    <name evidence="5" type="ORF">Ocin01_07300</name>
</gene>
<feature type="compositionally biased region" description="Basic and acidic residues" evidence="2">
    <location>
        <begin position="462"/>
        <end position="473"/>
    </location>
</feature>
<feature type="transmembrane region" description="Helical" evidence="3">
    <location>
        <begin position="21"/>
        <end position="44"/>
    </location>
</feature>
<feature type="region of interest" description="Disordered" evidence="2">
    <location>
        <begin position="53"/>
        <end position="151"/>
    </location>
</feature>
<feature type="region of interest" description="Disordered" evidence="2">
    <location>
        <begin position="453"/>
        <end position="521"/>
    </location>
</feature>
<keyword evidence="6" id="KW-1185">Reference proteome</keyword>
<dbReference type="GO" id="GO:0008146">
    <property type="term" value="F:sulfotransferase activity"/>
    <property type="evidence" value="ECO:0007669"/>
    <property type="project" value="InterPro"/>
</dbReference>
<dbReference type="EMBL" id="LJIJ01000285">
    <property type="protein sequence ID" value="ODM99376.1"/>
    <property type="molecule type" value="Genomic_DNA"/>
</dbReference>
<feature type="compositionally biased region" description="Low complexity" evidence="2">
    <location>
        <begin position="485"/>
        <end position="506"/>
    </location>
</feature>
<dbReference type="PANTHER" id="PTHR45964">
    <property type="entry name" value="WSCD FAMILY MEMBER CG9164"/>
    <property type="match status" value="1"/>
</dbReference>
<dbReference type="InterPro" id="IPR051589">
    <property type="entry name" value="Sialate-O-sulfotransferase"/>
</dbReference>
<comment type="similarity">
    <text evidence="1">Belongs to the WSCD family.</text>
</comment>